<gene>
    <name evidence="1" type="ORF">HKD32_09060</name>
</gene>
<dbReference type="Gene3D" id="1.20.1050.10">
    <property type="match status" value="1"/>
</dbReference>
<dbReference type="AlphaFoldDB" id="A0A9Q2FM86"/>
<reference evidence="1" key="1">
    <citation type="submission" date="2020-04" db="EMBL/GenBank/DDBJ databases">
        <authorList>
            <person name="Sombolestani A."/>
        </authorList>
    </citation>
    <scope>NUCLEOTIDE SEQUENCE</scope>
    <source>
        <strain evidence="1">R71697</strain>
    </source>
</reference>
<organism evidence="1 2">
    <name type="scientific">Gluconobacter japonicus</name>
    <dbReference type="NCBI Taxonomy" id="376620"/>
    <lineage>
        <taxon>Bacteria</taxon>
        <taxon>Pseudomonadati</taxon>
        <taxon>Pseudomonadota</taxon>
        <taxon>Alphaproteobacteria</taxon>
        <taxon>Acetobacterales</taxon>
        <taxon>Acetobacteraceae</taxon>
        <taxon>Gluconobacter</taxon>
    </lineage>
</organism>
<comment type="caution">
    <text evidence="1">The sequence shown here is derived from an EMBL/GenBank/DDBJ whole genome shotgun (WGS) entry which is preliminary data.</text>
</comment>
<evidence type="ECO:0000313" key="2">
    <source>
        <dbReference type="Proteomes" id="UP000661006"/>
    </source>
</evidence>
<accession>A0A9Q2FM86</accession>
<dbReference type="RefSeq" id="WP_194257872.1">
    <property type="nucleotide sequence ID" value="NZ_JABCQN010000003.1"/>
</dbReference>
<dbReference type="Proteomes" id="UP000661006">
    <property type="component" value="Unassembled WGS sequence"/>
</dbReference>
<dbReference type="GeneID" id="81474846"/>
<dbReference type="EMBL" id="JABCQN010000003">
    <property type="protein sequence ID" value="MBF0870995.1"/>
    <property type="molecule type" value="Genomic_DNA"/>
</dbReference>
<reference evidence="1" key="2">
    <citation type="submission" date="2020-11" db="EMBL/GenBank/DDBJ databases">
        <title>Description of novel Gluconobacter species.</title>
        <authorList>
            <person name="Cleenwerck I."/>
            <person name="Cnockaert M."/>
            <person name="Borremans W."/>
            <person name="Wieme A.D."/>
            <person name="De Vuyst L."/>
            <person name="Vandamme P."/>
        </authorList>
    </citation>
    <scope>NUCLEOTIDE SEQUENCE</scope>
    <source>
        <strain evidence="1">R71697</strain>
    </source>
</reference>
<name>A0A9Q2FM86_GLUJA</name>
<sequence>MRLRDWALDDRCYAVRLGASLMGVHLSTITDAAALETGPVLEIDGGCLRGSADILQRMTSLPEVSRDWHLGIGEERRDAWAESALERFSHLRRAALLAALPTDGVPPSAFRLMTEIEDRLSDDRLCDRPWVSGRHPGVADILLFPIVALSQDLEVPLDLYPAIRNFIRQFKALPGFMTMPGVPECH</sequence>
<dbReference type="SUPFAM" id="SSF47616">
    <property type="entry name" value="GST C-terminal domain-like"/>
    <property type="match status" value="1"/>
</dbReference>
<proteinExistence type="predicted"/>
<protein>
    <submittedName>
        <fullName evidence="1">Glutathione S-transferase family protein</fullName>
    </submittedName>
</protein>
<evidence type="ECO:0000313" key="1">
    <source>
        <dbReference type="EMBL" id="MBF0870995.1"/>
    </source>
</evidence>
<dbReference type="InterPro" id="IPR036282">
    <property type="entry name" value="Glutathione-S-Trfase_C_sf"/>
</dbReference>